<dbReference type="SUPFAM" id="SSF54593">
    <property type="entry name" value="Glyoxalase/Bleomycin resistance protein/Dihydroxybiphenyl dioxygenase"/>
    <property type="match status" value="1"/>
</dbReference>
<name>A0A5C4SXP1_9BACL</name>
<dbReference type="RefSeq" id="WP_139606887.1">
    <property type="nucleotide sequence ID" value="NZ_VDCQ01000078.1"/>
</dbReference>
<dbReference type="Gene3D" id="3.10.180.10">
    <property type="entry name" value="2,3-Dihydroxybiphenyl 1,2-Dioxygenase, domain 1"/>
    <property type="match status" value="1"/>
</dbReference>
<reference evidence="2 3" key="1">
    <citation type="submission" date="2019-05" db="EMBL/GenBank/DDBJ databases">
        <title>We sequenced the genome of Paenibacillus hemerocallicola KCTC 33185 for further insight into its adaptation and study the phylogeny of Paenibacillus.</title>
        <authorList>
            <person name="Narsing Rao M.P."/>
        </authorList>
    </citation>
    <scope>NUCLEOTIDE SEQUENCE [LARGE SCALE GENOMIC DNA]</scope>
    <source>
        <strain evidence="2 3">KCTC 33185</strain>
    </source>
</reference>
<dbReference type="InterPro" id="IPR029068">
    <property type="entry name" value="Glyas_Bleomycin-R_OHBP_Dase"/>
</dbReference>
<dbReference type="Pfam" id="PF00903">
    <property type="entry name" value="Glyoxalase"/>
    <property type="match status" value="1"/>
</dbReference>
<feature type="domain" description="Glyoxalase/fosfomycin resistance/dioxygenase" evidence="1">
    <location>
        <begin position="21"/>
        <end position="69"/>
    </location>
</feature>
<dbReference type="OrthoDB" id="2516586at2"/>
<dbReference type="Proteomes" id="UP000307943">
    <property type="component" value="Unassembled WGS sequence"/>
</dbReference>
<dbReference type="InterPro" id="IPR004360">
    <property type="entry name" value="Glyas_Fos-R_dOase_dom"/>
</dbReference>
<evidence type="ECO:0000259" key="1">
    <source>
        <dbReference type="Pfam" id="PF00903"/>
    </source>
</evidence>
<proteinExistence type="predicted"/>
<accession>A0A5C4SXP1</accession>
<dbReference type="AlphaFoldDB" id="A0A5C4SXP1"/>
<evidence type="ECO:0000313" key="3">
    <source>
        <dbReference type="Proteomes" id="UP000307943"/>
    </source>
</evidence>
<organism evidence="2 3">
    <name type="scientific">Paenibacillus hemerocallicola</name>
    <dbReference type="NCBI Taxonomy" id="1172614"/>
    <lineage>
        <taxon>Bacteria</taxon>
        <taxon>Bacillati</taxon>
        <taxon>Bacillota</taxon>
        <taxon>Bacilli</taxon>
        <taxon>Bacillales</taxon>
        <taxon>Paenibacillaceae</taxon>
        <taxon>Paenibacillus</taxon>
    </lineage>
</organism>
<sequence length="166" mass="19396">MNFITERWPGHIRRKEGEGPEFEMFVLAFEVENTEKIYRSMKEAGERVELIDNGGNGVEIHFYDPDGNKYITWELQVILKANPEGANSTNWKDRFEFSNCCFRCDVDTFLNKIIEDAPGARHPRIQIADHDKLRESDPDGLEKLLETLEQFTGQHPEHTFRFVYGK</sequence>
<dbReference type="CDD" id="cd06587">
    <property type="entry name" value="VOC"/>
    <property type="match status" value="1"/>
</dbReference>
<gene>
    <name evidence="2" type="ORF">FE784_34980</name>
</gene>
<keyword evidence="3" id="KW-1185">Reference proteome</keyword>
<evidence type="ECO:0000313" key="2">
    <source>
        <dbReference type="EMBL" id="TNJ61007.1"/>
    </source>
</evidence>
<dbReference type="EMBL" id="VDCQ01000078">
    <property type="protein sequence ID" value="TNJ61007.1"/>
    <property type="molecule type" value="Genomic_DNA"/>
</dbReference>
<protein>
    <submittedName>
        <fullName evidence="2">VOC family protein</fullName>
    </submittedName>
</protein>
<comment type="caution">
    <text evidence="2">The sequence shown here is derived from an EMBL/GenBank/DDBJ whole genome shotgun (WGS) entry which is preliminary data.</text>
</comment>